<protein>
    <recommendedName>
        <fullName evidence="1">DUF7305 domain-containing protein</fullName>
    </recommendedName>
</protein>
<evidence type="ECO:0000313" key="3">
    <source>
        <dbReference type="Proteomes" id="UP000526892"/>
    </source>
</evidence>
<keyword evidence="3" id="KW-1185">Reference proteome</keyword>
<evidence type="ECO:0000259" key="1">
    <source>
        <dbReference type="Pfam" id="PF23981"/>
    </source>
</evidence>
<dbReference type="EMBL" id="JACCDE010000047">
    <property type="protein sequence ID" value="NYS80285.1"/>
    <property type="molecule type" value="Genomic_DNA"/>
</dbReference>
<gene>
    <name evidence="2" type="ORF">HZS80_21735</name>
</gene>
<name>A0A7Z0LX39_9GAMM</name>
<sequence>MKQQQGAALVIVMAFLSGTLMLGMSSMQSALIDESLAGNYRASTQANMTAESTLVALTNIEKEKLYSRLDKTKNEKSKSLLIGKEVEDLLGKDALEVFFRQLLPSNYDELSEVDQNTIYEGLVKNFVLEFEYLKDGSVAITAKDDGLRSGARGQSRLIYASNPTPFQSPVVGCEGVQSSGGSTFSSYSSGAGEWVEGQPGSFVEQGVSLIRTTAENANVVLGGSEYIHGGIEALGTVTLNGSSQVFGSILANKTISLNAGGGRVQGNAESLENVIFGSSARVDGIVSAMGDVRFNNWSASVGEGIYAGGDIISDRTPVSDHIDPDNRADFFPNSNVSLTRVEEQPCDIVDFAGNTLSEEITRYQEELTSIGDITVGAYPNVEWRFSPQQIERYDQTWDINRWVSHASPELNTLFGEQASIYRLNSLKLTSSSSLRVTGGNVVIVIDEDFTMGGGGAGLVIDEDSSLTVFVEGKVDFGSVLSMPEINSINSNGESTFSLFSGYSGSDTGVNFHSSNRVVANVYAPYTHVSVNSGANFFGSVRGRSVNVSGDGSIVYDELLGGAFGDPDEVWKLVGWR</sequence>
<comment type="caution">
    <text evidence="2">The sequence shown here is derived from an EMBL/GenBank/DDBJ whole genome shotgun (WGS) entry which is preliminary data.</text>
</comment>
<dbReference type="Proteomes" id="UP000526892">
    <property type="component" value="Unassembled WGS sequence"/>
</dbReference>
<organism evidence="2 3">
    <name type="scientific">Vreelandella glaciei</name>
    <dbReference type="NCBI Taxonomy" id="186761"/>
    <lineage>
        <taxon>Bacteria</taxon>
        <taxon>Pseudomonadati</taxon>
        <taxon>Pseudomonadota</taxon>
        <taxon>Gammaproteobacteria</taxon>
        <taxon>Oceanospirillales</taxon>
        <taxon>Halomonadaceae</taxon>
        <taxon>Vreelandella</taxon>
    </lineage>
</organism>
<proteinExistence type="predicted"/>
<dbReference type="AlphaFoldDB" id="A0A7Z0LX39"/>
<accession>A0A7Z0LX39</accession>
<dbReference type="RefSeq" id="WP_179917304.1">
    <property type="nucleotide sequence ID" value="NZ_JACCDE010000047.1"/>
</dbReference>
<dbReference type="Pfam" id="PF23981">
    <property type="entry name" value="DUF7305"/>
    <property type="match status" value="1"/>
</dbReference>
<dbReference type="InterPro" id="IPR055729">
    <property type="entry name" value="DUF7305"/>
</dbReference>
<reference evidence="2 3" key="1">
    <citation type="journal article" date="2003" name="Extremophiles">
        <title>Halomonas glaciei sp. nov. isolated from fast ice of Adelie Land, Antarctica.</title>
        <authorList>
            <person name="Reddy G.S."/>
            <person name="Raghavan P.U."/>
            <person name="Sarita N.B."/>
            <person name="Prakash J.S."/>
            <person name="Nagesh N."/>
            <person name="Delille D."/>
            <person name="Shivaji S."/>
        </authorList>
    </citation>
    <scope>NUCLEOTIDE SEQUENCE [LARGE SCALE GENOMIC DNA]</scope>
    <source>
        <strain evidence="2 3">DD39</strain>
    </source>
</reference>
<evidence type="ECO:0000313" key="2">
    <source>
        <dbReference type="EMBL" id="NYS80285.1"/>
    </source>
</evidence>
<feature type="domain" description="DUF7305" evidence="1">
    <location>
        <begin position="421"/>
        <end position="559"/>
    </location>
</feature>